<comment type="caution">
    <text evidence="2">The sequence shown here is derived from an EMBL/GenBank/DDBJ whole genome shotgun (WGS) entry which is preliminary data.</text>
</comment>
<name>A0A4Y2TSU5_ARAVE</name>
<dbReference type="AlphaFoldDB" id="A0A4Y2TSU5"/>
<reference evidence="2 3" key="1">
    <citation type="journal article" date="2019" name="Sci. Rep.">
        <title>Orb-weaving spider Araneus ventricosus genome elucidates the spidroin gene catalogue.</title>
        <authorList>
            <person name="Kono N."/>
            <person name="Nakamura H."/>
            <person name="Ohtoshi R."/>
            <person name="Moran D.A.P."/>
            <person name="Shinohara A."/>
            <person name="Yoshida Y."/>
            <person name="Fujiwara M."/>
            <person name="Mori M."/>
            <person name="Tomita M."/>
            <person name="Arakawa K."/>
        </authorList>
    </citation>
    <scope>NUCLEOTIDE SEQUENCE [LARGE SCALE GENOMIC DNA]</scope>
</reference>
<evidence type="ECO:0000256" key="1">
    <source>
        <dbReference type="SAM" id="Phobius"/>
    </source>
</evidence>
<organism evidence="2 3">
    <name type="scientific">Araneus ventricosus</name>
    <name type="common">Orbweaver spider</name>
    <name type="synonym">Epeira ventricosa</name>
    <dbReference type="NCBI Taxonomy" id="182803"/>
    <lineage>
        <taxon>Eukaryota</taxon>
        <taxon>Metazoa</taxon>
        <taxon>Ecdysozoa</taxon>
        <taxon>Arthropoda</taxon>
        <taxon>Chelicerata</taxon>
        <taxon>Arachnida</taxon>
        <taxon>Araneae</taxon>
        <taxon>Araneomorphae</taxon>
        <taxon>Entelegynae</taxon>
        <taxon>Araneoidea</taxon>
        <taxon>Araneidae</taxon>
        <taxon>Araneus</taxon>
    </lineage>
</organism>
<proteinExistence type="predicted"/>
<sequence>MQQIILACKDELPDLASIADKVHEVSGFSEANAVSLQEVRKYNDLLSAVEKCHTQRNLAVGQYCVSVHRSSGRSLGIVGIASVLVIALASVLPLLIFRETEAIIDNDGYG</sequence>
<keyword evidence="1" id="KW-0812">Transmembrane</keyword>
<feature type="transmembrane region" description="Helical" evidence="1">
    <location>
        <begin position="75"/>
        <end position="97"/>
    </location>
</feature>
<accession>A0A4Y2TSU5</accession>
<evidence type="ECO:0000313" key="3">
    <source>
        <dbReference type="Proteomes" id="UP000499080"/>
    </source>
</evidence>
<dbReference type="EMBL" id="BGPR01030667">
    <property type="protein sequence ID" value="GBO03312.1"/>
    <property type="molecule type" value="Genomic_DNA"/>
</dbReference>
<evidence type="ECO:0000313" key="2">
    <source>
        <dbReference type="EMBL" id="GBO03312.1"/>
    </source>
</evidence>
<protein>
    <submittedName>
        <fullName evidence="2">Uncharacterized protein</fullName>
    </submittedName>
</protein>
<gene>
    <name evidence="2" type="ORF">AVEN_157008_1</name>
</gene>
<keyword evidence="3" id="KW-1185">Reference proteome</keyword>
<keyword evidence="1" id="KW-0472">Membrane</keyword>
<dbReference type="Proteomes" id="UP000499080">
    <property type="component" value="Unassembled WGS sequence"/>
</dbReference>
<keyword evidence="1" id="KW-1133">Transmembrane helix</keyword>